<gene>
    <name evidence="2" type="ORF">RR42_m2699</name>
</gene>
<dbReference type="EMBL" id="CP010536">
    <property type="protein sequence ID" value="AJG20084.1"/>
    <property type="molecule type" value="Genomic_DNA"/>
</dbReference>
<evidence type="ECO:0000256" key="1">
    <source>
        <dbReference type="SAM" id="MobiDB-lite"/>
    </source>
</evidence>
<dbReference type="Proteomes" id="UP000031843">
    <property type="component" value="Chromosome main"/>
</dbReference>
<sequence length="57" mass="6754">MCVVDLEGRGHFEKRRHVKRFEFCQVHRRGVQRRPDGLDLKEGEEMSERSGKLLMPS</sequence>
<feature type="region of interest" description="Disordered" evidence="1">
    <location>
        <begin position="35"/>
        <end position="57"/>
    </location>
</feature>
<accession>A0A0C4YDA5</accession>
<proteinExistence type="predicted"/>
<protein>
    <submittedName>
        <fullName evidence="2">Uncharacterized protein</fullName>
    </submittedName>
</protein>
<name>A0A0C4YDA5_9BURK</name>
<organism evidence="2 3">
    <name type="scientific">Cupriavidus basilensis</name>
    <dbReference type="NCBI Taxonomy" id="68895"/>
    <lineage>
        <taxon>Bacteria</taxon>
        <taxon>Pseudomonadati</taxon>
        <taxon>Pseudomonadota</taxon>
        <taxon>Betaproteobacteria</taxon>
        <taxon>Burkholderiales</taxon>
        <taxon>Burkholderiaceae</taxon>
        <taxon>Cupriavidus</taxon>
    </lineage>
</organism>
<evidence type="ECO:0000313" key="3">
    <source>
        <dbReference type="Proteomes" id="UP000031843"/>
    </source>
</evidence>
<dbReference type="AlphaFoldDB" id="A0A0C4YDA5"/>
<evidence type="ECO:0000313" key="2">
    <source>
        <dbReference type="EMBL" id="AJG20084.1"/>
    </source>
</evidence>
<dbReference type="KEGG" id="cbw:RR42_m2699"/>
<feature type="compositionally biased region" description="Basic and acidic residues" evidence="1">
    <location>
        <begin position="35"/>
        <end position="51"/>
    </location>
</feature>
<reference evidence="2 3" key="1">
    <citation type="journal article" date="2015" name="Genome Announc.">
        <title>Complete Genome Sequence of Cupriavidus basilensis 4G11, Isolated from the Oak Ridge Field Research Center Site.</title>
        <authorList>
            <person name="Ray J."/>
            <person name="Waters R.J."/>
            <person name="Skerker J.M."/>
            <person name="Kuehl J.V."/>
            <person name="Price M.N."/>
            <person name="Huang J."/>
            <person name="Chakraborty R."/>
            <person name="Arkin A.P."/>
            <person name="Deutschbauer A."/>
        </authorList>
    </citation>
    <scope>NUCLEOTIDE SEQUENCE [LARGE SCALE GENOMIC DNA]</scope>
    <source>
        <strain evidence="2">4G11</strain>
    </source>
</reference>
<keyword evidence="3" id="KW-1185">Reference proteome</keyword>